<organism evidence="2 3">
    <name type="scientific">Streptomyces chartreusis</name>
    <dbReference type="NCBI Taxonomy" id="1969"/>
    <lineage>
        <taxon>Bacteria</taxon>
        <taxon>Bacillati</taxon>
        <taxon>Actinomycetota</taxon>
        <taxon>Actinomycetes</taxon>
        <taxon>Kitasatosporales</taxon>
        <taxon>Streptomycetaceae</taxon>
        <taxon>Streptomyces</taxon>
    </lineage>
</organism>
<feature type="signal peptide" evidence="1">
    <location>
        <begin position="1"/>
        <end position="34"/>
    </location>
</feature>
<accession>A0A7H8TK13</accession>
<evidence type="ECO:0000313" key="2">
    <source>
        <dbReference type="EMBL" id="QKZ23861.1"/>
    </source>
</evidence>
<feature type="chain" id="PRO_5028987862" evidence="1">
    <location>
        <begin position="35"/>
        <end position="111"/>
    </location>
</feature>
<sequence>MSASASRTKLRLSAISSFLCLALIITPDSPEASALDLPRPDICDLPGCGALEKGVDAVGEFGLDVNQPAIDAAVAGKKTYDLATDPLGYFSEKFAETNGQLIKELGGELKK</sequence>
<keyword evidence="1" id="KW-0732">Signal</keyword>
<keyword evidence="3" id="KW-1185">Reference proteome</keyword>
<dbReference type="RefSeq" id="WP_176578475.1">
    <property type="nucleotide sequence ID" value="NZ_CBDRGH010000022.1"/>
</dbReference>
<reference evidence="2 3" key="1">
    <citation type="submission" date="2020-06" db="EMBL/GenBank/DDBJ databases">
        <title>Genome mining for natural products.</title>
        <authorList>
            <person name="Zhang B."/>
            <person name="Shi J."/>
            <person name="Ge H."/>
        </authorList>
    </citation>
    <scope>NUCLEOTIDE SEQUENCE [LARGE SCALE GENOMIC DNA]</scope>
    <source>
        <strain evidence="2 3">NA02069</strain>
    </source>
</reference>
<name>A0A7H8TK13_STRCX</name>
<dbReference type="EMBL" id="CP056041">
    <property type="protein sequence ID" value="QKZ23861.1"/>
    <property type="molecule type" value="Genomic_DNA"/>
</dbReference>
<gene>
    <name evidence="2" type="ORF">HUT05_44820</name>
</gene>
<protein>
    <submittedName>
        <fullName evidence="2">Uncharacterized protein</fullName>
    </submittedName>
</protein>
<evidence type="ECO:0000256" key="1">
    <source>
        <dbReference type="SAM" id="SignalP"/>
    </source>
</evidence>
<dbReference type="Proteomes" id="UP000509418">
    <property type="component" value="Chromosome"/>
</dbReference>
<proteinExistence type="predicted"/>
<dbReference type="AlphaFoldDB" id="A0A7H8TK13"/>
<evidence type="ECO:0000313" key="3">
    <source>
        <dbReference type="Proteomes" id="UP000509418"/>
    </source>
</evidence>